<dbReference type="InterPro" id="IPR012902">
    <property type="entry name" value="N_methyl_site"/>
</dbReference>
<gene>
    <name evidence="2" type="ORF">EXJ73_16860</name>
</gene>
<keyword evidence="1" id="KW-1133">Transmembrane helix</keyword>
<evidence type="ECO:0000313" key="2">
    <source>
        <dbReference type="EMBL" id="MDG0864133.1"/>
    </source>
</evidence>
<dbReference type="PROSITE" id="PS00409">
    <property type="entry name" value="PROKAR_NTER_METHYL"/>
    <property type="match status" value="1"/>
</dbReference>
<keyword evidence="1" id="KW-0812">Transmembrane</keyword>
<keyword evidence="3" id="KW-1185">Reference proteome</keyword>
<evidence type="ECO:0000313" key="3">
    <source>
        <dbReference type="Proteomes" id="UP001152766"/>
    </source>
</evidence>
<comment type="caution">
    <text evidence="2">The sequence shown here is derived from an EMBL/GenBank/DDBJ whole genome shotgun (WGS) entry which is preliminary data.</text>
</comment>
<accession>A0A9X4R998</accession>
<dbReference type="EMBL" id="SGUG01000027">
    <property type="protein sequence ID" value="MDG0864133.1"/>
    <property type="molecule type" value="Genomic_DNA"/>
</dbReference>
<dbReference type="Pfam" id="PF07963">
    <property type="entry name" value="N_methyl"/>
    <property type="match status" value="1"/>
</dbReference>
<organism evidence="2 3">
    <name type="scientific">Pelomonas aquatica</name>
    <dbReference type="NCBI Taxonomy" id="431058"/>
    <lineage>
        <taxon>Bacteria</taxon>
        <taxon>Pseudomonadati</taxon>
        <taxon>Pseudomonadota</taxon>
        <taxon>Betaproteobacteria</taxon>
        <taxon>Burkholderiales</taxon>
        <taxon>Sphaerotilaceae</taxon>
        <taxon>Roseateles</taxon>
    </lineage>
</organism>
<proteinExistence type="predicted"/>
<evidence type="ECO:0000256" key="1">
    <source>
        <dbReference type="SAM" id="Phobius"/>
    </source>
</evidence>
<dbReference type="NCBIfam" id="TIGR02532">
    <property type="entry name" value="IV_pilin_GFxxxE"/>
    <property type="match status" value="1"/>
</dbReference>
<dbReference type="Gene3D" id="3.30.700.10">
    <property type="entry name" value="Glycoprotein, Type 4 Pilin"/>
    <property type="match status" value="1"/>
</dbReference>
<reference evidence="2" key="1">
    <citation type="submission" date="2019-02" db="EMBL/GenBank/DDBJ databases">
        <title>Draft genome of the type strain Pelomonas aquatica CCUG 52575T.</title>
        <authorList>
            <person name="Gomila M."/>
            <person name="Lalucat J."/>
        </authorList>
    </citation>
    <scope>NUCLEOTIDE SEQUENCE</scope>
    <source>
        <strain evidence="2">CCUG 52575</strain>
    </source>
</reference>
<dbReference type="PANTHER" id="PTHR30093">
    <property type="entry name" value="GENERAL SECRETION PATHWAY PROTEIN G"/>
    <property type="match status" value="1"/>
</dbReference>
<dbReference type="Proteomes" id="UP001152766">
    <property type="component" value="Unassembled WGS sequence"/>
</dbReference>
<feature type="transmembrane region" description="Helical" evidence="1">
    <location>
        <begin position="12"/>
        <end position="35"/>
    </location>
</feature>
<dbReference type="SUPFAM" id="SSF54523">
    <property type="entry name" value="Pili subunits"/>
    <property type="match status" value="1"/>
</dbReference>
<sequence>MKLRSLAGAGRGYTLVELLVVMAVLGILAAMLLPLSELSVQRERERELKRALWQIRDAIDAYHQAALNGVIPLGGLLTGYPPNLQALVAGVKDSKNGGGVVYFLRQLPRDPFADPALTAEQTWAVRSYKSPPEQPAPGDDVFDVASRSTLVGLNGVPLKNW</sequence>
<dbReference type="InterPro" id="IPR045584">
    <property type="entry name" value="Pilin-like"/>
</dbReference>
<protein>
    <submittedName>
        <fullName evidence="2">Type II secretion system protein</fullName>
    </submittedName>
</protein>
<dbReference type="RefSeq" id="WP_268154485.1">
    <property type="nucleotide sequence ID" value="NZ_JAPPUW010000037.1"/>
</dbReference>
<keyword evidence="1" id="KW-0472">Membrane</keyword>
<dbReference type="PANTHER" id="PTHR30093:SF47">
    <property type="entry name" value="TYPE IV PILUS NON-CORE MINOR PILIN PILE"/>
    <property type="match status" value="1"/>
</dbReference>
<name>A0A9X4R998_9BURK</name>
<dbReference type="AlphaFoldDB" id="A0A9X4R998"/>